<feature type="binding site" evidence="8">
    <location>
        <position position="97"/>
    </location>
    <ligand>
        <name>Mg(2+)</name>
        <dbReference type="ChEBI" id="CHEBI:18420"/>
    </ligand>
</feature>
<dbReference type="EC" id="3.1.-.-" evidence="8"/>
<evidence type="ECO:0000256" key="1">
    <source>
        <dbReference type="ARBA" id="ARBA00001946"/>
    </source>
</evidence>
<keyword evidence="8" id="KW-0800">Toxin</keyword>
<evidence type="ECO:0000313" key="11">
    <source>
        <dbReference type="Proteomes" id="UP000578036"/>
    </source>
</evidence>
<protein>
    <recommendedName>
        <fullName evidence="8">Ribonuclease VapC</fullName>
        <shortName evidence="8">RNase VapC</shortName>
        <ecNumber evidence="8">3.1.-.-</ecNumber>
    </recommendedName>
    <alternativeName>
        <fullName evidence="8">Toxin VapC</fullName>
    </alternativeName>
</protein>
<keyword evidence="4 8" id="KW-0479">Metal-binding</keyword>
<dbReference type="CDD" id="cd18736">
    <property type="entry name" value="PIN_CcVapC1-like"/>
    <property type="match status" value="1"/>
</dbReference>
<dbReference type="InterPro" id="IPR029060">
    <property type="entry name" value="PIN-like_dom_sf"/>
</dbReference>
<reference evidence="10 11" key="1">
    <citation type="submission" date="2020-08" db="EMBL/GenBank/DDBJ databases">
        <title>Genomic Encyclopedia of Type Strains, Phase IV (KMG-V): Genome sequencing to study the core and pangenomes of soil and plant-associated prokaryotes.</title>
        <authorList>
            <person name="Whitman W."/>
        </authorList>
    </citation>
    <scope>NUCLEOTIDE SEQUENCE [LARGE SCALE GENOMIC DNA]</scope>
    <source>
        <strain evidence="10 11">SLV-2362</strain>
    </source>
</reference>
<dbReference type="GO" id="GO:0016787">
    <property type="term" value="F:hydrolase activity"/>
    <property type="evidence" value="ECO:0007669"/>
    <property type="project" value="UniProtKB-KW"/>
</dbReference>
<comment type="function">
    <text evidence="8">Toxic component of a toxin-antitoxin (TA) system. An RNase.</text>
</comment>
<organism evidence="10 11">
    <name type="scientific">Cupriavidus alkaliphilus</name>
    <dbReference type="NCBI Taxonomy" id="942866"/>
    <lineage>
        <taxon>Bacteria</taxon>
        <taxon>Pseudomonadati</taxon>
        <taxon>Pseudomonadota</taxon>
        <taxon>Betaproteobacteria</taxon>
        <taxon>Burkholderiales</taxon>
        <taxon>Burkholderiaceae</taxon>
        <taxon>Cupriavidus</taxon>
    </lineage>
</organism>
<dbReference type="RefSeq" id="WP_183300118.1">
    <property type="nucleotide sequence ID" value="NZ_JACHWF010000005.1"/>
</dbReference>
<dbReference type="Gene3D" id="3.40.50.1010">
    <property type="entry name" value="5'-nuclease"/>
    <property type="match status" value="1"/>
</dbReference>
<evidence type="ECO:0000313" key="10">
    <source>
        <dbReference type="EMBL" id="MBB3009671.1"/>
    </source>
</evidence>
<evidence type="ECO:0000256" key="5">
    <source>
        <dbReference type="ARBA" id="ARBA00022801"/>
    </source>
</evidence>
<keyword evidence="3 8" id="KW-0540">Nuclease</keyword>
<dbReference type="GO" id="GO:0004519">
    <property type="term" value="F:endonuclease activity"/>
    <property type="evidence" value="ECO:0007669"/>
    <property type="project" value="UniProtKB-KW"/>
</dbReference>
<keyword evidence="6 8" id="KW-0460">Magnesium</keyword>
<keyword evidence="11" id="KW-1185">Reference proteome</keyword>
<dbReference type="GO" id="GO:0004540">
    <property type="term" value="F:RNA nuclease activity"/>
    <property type="evidence" value="ECO:0007669"/>
    <property type="project" value="InterPro"/>
</dbReference>
<keyword evidence="10" id="KW-0255">Endonuclease</keyword>
<dbReference type="GO" id="GO:0000287">
    <property type="term" value="F:magnesium ion binding"/>
    <property type="evidence" value="ECO:0007669"/>
    <property type="project" value="UniProtKB-UniRule"/>
</dbReference>
<sequence length="141" mass="15497">MARYMFDTNMCIYLMKNQPQQVAERLAQCFEGDVVLSAVSLAELEYGITVSRDPQRARRALQALIGRVPVLPLNAAAARAYGPVRAATRERKADALDKLIAAHAIAEGLTVVTRNIRDFGAYPGLRVEDWTAPRPATVTGR</sequence>
<feature type="binding site" evidence="8">
    <location>
        <position position="7"/>
    </location>
    <ligand>
        <name>Mg(2+)</name>
        <dbReference type="ChEBI" id="CHEBI:18420"/>
    </ligand>
</feature>
<dbReference type="EMBL" id="JACHWF010000005">
    <property type="protein sequence ID" value="MBB3009671.1"/>
    <property type="molecule type" value="Genomic_DNA"/>
</dbReference>
<keyword evidence="2 8" id="KW-1277">Toxin-antitoxin system</keyword>
<dbReference type="Pfam" id="PF01850">
    <property type="entry name" value="PIN"/>
    <property type="match status" value="1"/>
</dbReference>
<dbReference type="SUPFAM" id="SSF88723">
    <property type="entry name" value="PIN domain-like"/>
    <property type="match status" value="1"/>
</dbReference>
<dbReference type="InterPro" id="IPR022907">
    <property type="entry name" value="VapC_family"/>
</dbReference>
<evidence type="ECO:0000259" key="9">
    <source>
        <dbReference type="Pfam" id="PF01850"/>
    </source>
</evidence>
<dbReference type="HAMAP" id="MF_00265">
    <property type="entry name" value="VapC_Nob1"/>
    <property type="match status" value="1"/>
</dbReference>
<evidence type="ECO:0000256" key="4">
    <source>
        <dbReference type="ARBA" id="ARBA00022723"/>
    </source>
</evidence>
<proteinExistence type="inferred from homology"/>
<evidence type="ECO:0000256" key="7">
    <source>
        <dbReference type="ARBA" id="ARBA00038093"/>
    </source>
</evidence>
<keyword evidence="5 8" id="KW-0378">Hydrolase</keyword>
<dbReference type="GO" id="GO:0090729">
    <property type="term" value="F:toxin activity"/>
    <property type="evidence" value="ECO:0007669"/>
    <property type="project" value="UniProtKB-KW"/>
</dbReference>
<dbReference type="PANTHER" id="PTHR33653">
    <property type="entry name" value="RIBONUCLEASE VAPC2"/>
    <property type="match status" value="1"/>
</dbReference>
<dbReference type="InterPro" id="IPR050556">
    <property type="entry name" value="Type_II_TA_system_RNase"/>
</dbReference>
<evidence type="ECO:0000256" key="2">
    <source>
        <dbReference type="ARBA" id="ARBA00022649"/>
    </source>
</evidence>
<name>A0A7W4VDP3_9BURK</name>
<dbReference type="InterPro" id="IPR002716">
    <property type="entry name" value="PIN_dom"/>
</dbReference>
<feature type="domain" description="PIN" evidence="9">
    <location>
        <begin position="4"/>
        <end position="119"/>
    </location>
</feature>
<dbReference type="Proteomes" id="UP000578036">
    <property type="component" value="Unassembled WGS sequence"/>
</dbReference>
<comment type="caution">
    <text evidence="10">The sequence shown here is derived from an EMBL/GenBank/DDBJ whole genome shotgun (WGS) entry which is preliminary data.</text>
</comment>
<dbReference type="AlphaFoldDB" id="A0A7W4VDP3"/>
<comment type="similarity">
    <text evidence="7 8">Belongs to the PINc/VapC protein family.</text>
</comment>
<dbReference type="PANTHER" id="PTHR33653:SF1">
    <property type="entry name" value="RIBONUCLEASE VAPC2"/>
    <property type="match status" value="1"/>
</dbReference>
<evidence type="ECO:0000256" key="3">
    <source>
        <dbReference type="ARBA" id="ARBA00022722"/>
    </source>
</evidence>
<accession>A0A7W4VDP3</accession>
<evidence type="ECO:0000256" key="6">
    <source>
        <dbReference type="ARBA" id="ARBA00022842"/>
    </source>
</evidence>
<gene>
    <name evidence="8" type="primary">vapC</name>
    <name evidence="10" type="ORF">FHX61_004344</name>
</gene>
<evidence type="ECO:0000256" key="8">
    <source>
        <dbReference type="HAMAP-Rule" id="MF_00265"/>
    </source>
</evidence>
<comment type="cofactor">
    <cofactor evidence="1 8">
        <name>Mg(2+)</name>
        <dbReference type="ChEBI" id="CHEBI:18420"/>
    </cofactor>
</comment>